<dbReference type="EMBL" id="JASMQC010000009">
    <property type="protein sequence ID" value="KAK1942340.1"/>
    <property type="molecule type" value="Genomic_DNA"/>
</dbReference>
<proteinExistence type="predicted"/>
<organism evidence="2 3">
    <name type="scientific">Phytophthora citrophthora</name>
    <dbReference type="NCBI Taxonomy" id="4793"/>
    <lineage>
        <taxon>Eukaryota</taxon>
        <taxon>Sar</taxon>
        <taxon>Stramenopiles</taxon>
        <taxon>Oomycota</taxon>
        <taxon>Peronosporomycetes</taxon>
        <taxon>Peronosporales</taxon>
        <taxon>Peronosporaceae</taxon>
        <taxon>Phytophthora</taxon>
    </lineage>
</organism>
<evidence type="ECO:0000313" key="3">
    <source>
        <dbReference type="Proteomes" id="UP001259832"/>
    </source>
</evidence>
<feature type="transmembrane region" description="Helical" evidence="1">
    <location>
        <begin position="30"/>
        <end position="48"/>
    </location>
</feature>
<keyword evidence="1" id="KW-1133">Transmembrane helix</keyword>
<protein>
    <submittedName>
        <fullName evidence="2">Uncharacterized protein</fullName>
    </submittedName>
</protein>
<keyword evidence="1" id="KW-0812">Transmembrane</keyword>
<keyword evidence="1" id="KW-0472">Membrane</keyword>
<sequence length="71" mass="7802">MARPVLGDKAAAVRVPGLPGLSSGCLSPRSSASAMLLLLLLLLLWLWLNSSRWLSHGEDMSSWAWKGDWRI</sequence>
<reference evidence="2" key="1">
    <citation type="submission" date="2023-08" db="EMBL/GenBank/DDBJ databases">
        <title>Reference Genome Resource for the Citrus Pathogen Phytophthora citrophthora.</title>
        <authorList>
            <person name="Moller H."/>
            <person name="Coetzee B."/>
            <person name="Rose L.J."/>
            <person name="Van Niekerk J.M."/>
        </authorList>
    </citation>
    <scope>NUCLEOTIDE SEQUENCE</scope>
    <source>
        <strain evidence="2">STE-U-9442</strain>
    </source>
</reference>
<accession>A0AAD9GPE4</accession>
<evidence type="ECO:0000313" key="2">
    <source>
        <dbReference type="EMBL" id="KAK1942340.1"/>
    </source>
</evidence>
<keyword evidence="3" id="KW-1185">Reference proteome</keyword>
<gene>
    <name evidence="2" type="ORF">P3T76_005839</name>
</gene>
<dbReference type="Proteomes" id="UP001259832">
    <property type="component" value="Unassembled WGS sequence"/>
</dbReference>
<dbReference type="PROSITE" id="PS51257">
    <property type="entry name" value="PROKAR_LIPOPROTEIN"/>
    <property type="match status" value="1"/>
</dbReference>
<name>A0AAD9GPE4_9STRA</name>
<comment type="caution">
    <text evidence="2">The sequence shown here is derived from an EMBL/GenBank/DDBJ whole genome shotgun (WGS) entry which is preliminary data.</text>
</comment>
<dbReference type="AlphaFoldDB" id="A0AAD9GPE4"/>
<evidence type="ECO:0000256" key="1">
    <source>
        <dbReference type="SAM" id="Phobius"/>
    </source>
</evidence>